<keyword evidence="9" id="KW-0807">Transducer</keyword>
<dbReference type="PROSITE" id="PS50082">
    <property type="entry name" value="WD_REPEATS_2"/>
    <property type="match status" value="4"/>
</dbReference>
<keyword evidence="6 10" id="KW-0853">WD repeat</keyword>
<dbReference type="PROSITE" id="PS50294">
    <property type="entry name" value="WD_REPEATS_REGION"/>
    <property type="match status" value="3"/>
</dbReference>
<evidence type="ECO:0000313" key="12">
    <source>
        <dbReference type="Proteomes" id="UP000626092"/>
    </source>
</evidence>
<dbReference type="Proteomes" id="UP000626092">
    <property type="component" value="Unassembled WGS sequence"/>
</dbReference>
<evidence type="ECO:0000256" key="7">
    <source>
        <dbReference type="ARBA" id="ARBA00022737"/>
    </source>
</evidence>
<dbReference type="Gene3D" id="1.25.70.10">
    <property type="entry name" value="Transcription termination factor 3, mitochondrial"/>
    <property type="match status" value="1"/>
</dbReference>
<proteinExistence type="inferred from homology"/>
<dbReference type="InterPro" id="IPR019775">
    <property type="entry name" value="WD40_repeat_CS"/>
</dbReference>
<evidence type="ECO:0000256" key="6">
    <source>
        <dbReference type="ARBA" id="ARBA00022574"/>
    </source>
</evidence>
<feature type="repeat" description="WD" evidence="10">
    <location>
        <begin position="267"/>
        <end position="309"/>
    </location>
</feature>
<comment type="function">
    <text evidence="1">Guanine nucleotide-binding proteins (G proteins) are involved as a modulator or transducer in various transmembrane signaling systems. The beta and gamma chains are required for the GTPase activity, for replacement of GDP by GTP, and for G protein-effector interaction.</text>
</comment>
<dbReference type="SMART" id="SM00320">
    <property type="entry name" value="WD40"/>
    <property type="match status" value="7"/>
</dbReference>
<reference evidence="11" key="1">
    <citation type="submission" date="2019-11" db="EMBL/GenBank/DDBJ databases">
        <authorList>
            <person name="Liu Y."/>
            <person name="Hou J."/>
            <person name="Li T.-Q."/>
            <person name="Guan C.-H."/>
            <person name="Wu X."/>
            <person name="Wu H.-Z."/>
            <person name="Ling F."/>
            <person name="Zhang R."/>
            <person name="Shi X.-G."/>
            <person name="Ren J.-P."/>
            <person name="Chen E.-F."/>
            <person name="Sun J.-M."/>
        </authorList>
    </citation>
    <scope>NUCLEOTIDE SEQUENCE</scope>
    <source>
        <strain evidence="11">Adult_tree_wgs_1</strain>
        <tissue evidence="11">Leaves</tissue>
    </source>
</reference>
<dbReference type="SUPFAM" id="SSF50978">
    <property type="entry name" value="WD40 repeat-like"/>
    <property type="match status" value="1"/>
</dbReference>
<dbReference type="GO" id="GO:0007165">
    <property type="term" value="P:signal transduction"/>
    <property type="evidence" value="ECO:0007669"/>
    <property type="project" value="UniProtKB-KW"/>
</dbReference>
<comment type="caution">
    <text evidence="11">The sequence shown here is derived from an EMBL/GenBank/DDBJ whole genome shotgun (WGS) entry which is preliminary data.</text>
</comment>
<feature type="repeat" description="WD" evidence="10">
    <location>
        <begin position="135"/>
        <end position="169"/>
    </location>
</feature>
<comment type="similarity">
    <text evidence="2">Belongs to the mTERF family.</text>
</comment>
<dbReference type="GO" id="GO:0006353">
    <property type="term" value="P:DNA-templated transcription termination"/>
    <property type="evidence" value="ECO:0007669"/>
    <property type="project" value="UniProtKB-KW"/>
</dbReference>
<dbReference type="PANTHER" id="PTHR19850">
    <property type="entry name" value="GUANINE NUCLEOTIDE-BINDING PROTEIN BETA G PROTEIN BETA"/>
    <property type="match status" value="1"/>
</dbReference>
<dbReference type="FunFam" id="2.130.10.10:FF:000580">
    <property type="entry name" value="Guanine nucleotide-binding protein subunit beta"/>
    <property type="match status" value="1"/>
</dbReference>
<organism evidence="11 12">
    <name type="scientific">Rhododendron simsii</name>
    <name type="common">Sims's rhododendron</name>
    <dbReference type="NCBI Taxonomy" id="118357"/>
    <lineage>
        <taxon>Eukaryota</taxon>
        <taxon>Viridiplantae</taxon>
        <taxon>Streptophyta</taxon>
        <taxon>Embryophyta</taxon>
        <taxon>Tracheophyta</taxon>
        <taxon>Spermatophyta</taxon>
        <taxon>Magnoliopsida</taxon>
        <taxon>eudicotyledons</taxon>
        <taxon>Gunneridae</taxon>
        <taxon>Pentapetalae</taxon>
        <taxon>asterids</taxon>
        <taxon>Ericales</taxon>
        <taxon>Ericaceae</taxon>
        <taxon>Ericoideae</taxon>
        <taxon>Rhodoreae</taxon>
        <taxon>Rhododendron</taxon>
    </lineage>
</organism>
<evidence type="ECO:0000256" key="5">
    <source>
        <dbReference type="ARBA" id="ARBA00022472"/>
    </source>
</evidence>
<dbReference type="InterPro" id="IPR001632">
    <property type="entry name" value="WD40_G-protein_beta-like"/>
</dbReference>
<evidence type="ECO:0000256" key="1">
    <source>
        <dbReference type="ARBA" id="ARBA00002002"/>
    </source>
</evidence>
<comment type="subunit">
    <text evidence="4">G proteins are composed of 3 units, alpha, beta and gamma.</text>
</comment>
<sequence length="683" mass="76044">MSVAELKERHVAATETVNSLRERLKHRRLLLLDTDVAGYARSQGKSPITFGPTDLVCCRTLQGHTGKEPRLQIQSLAELGIKLGKSELTFPMFRTFPDSGVRIYVSKECNRIMVHEAYLKVTLSSYVTACRIALVYSLDWTPEKNRIVSASQDGRLIVWNALTSQKTHAIKLPCAWVMTCAFSPTGQTVACGGLDSVCSIFNLNSPTDKDGNLSVSKMLSGHKGYVSCCQYVPDEDTHLITSSGDQTCVLWDITTGLRTSVFGGEFQSGHTADVLSVSVNGSNSKQFVSGSCDATARLWDTRVASRAVRTFHGHEGDVNAVKFFPDGNRFGTGSDDGTCRLFDIRTGHQLQVYYQQHGDNDVPPVTSIAFSISGRLLFAGYSNGDCYVWDTLLAKVVLNLGSLQNSHEGRISCLGLSADGSALCTGSWDTNLKHLLRFRISHRENLRYLQTLKILNPETKSLIAPPPETLTQILSTVDLLKSKGFSDPDFPRLAFLCPDLFSPSRLPHSQIESVFAFLAADLSASIEQSHGLILKCPQILNSNVEFCLRPTVSYLRELGLKKLNAPSSLNAHLLNTRIDKLEERVGFLMSVGLTRDESATVCVRFPAIFGYSVENNLRPKFEYLVREMKRDGVEEVKGLPQYFGYSLEKRIVPRHLHLKRRDVVVPLKKMLWWGDEKFYAKWK</sequence>
<dbReference type="CDD" id="cd00200">
    <property type="entry name" value="WD40"/>
    <property type="match status" value="1"/>
</dbReference>
<keyword evidence="8" id="KW-0809">Transit peptide</keyword>
<dbReference type="InterPro" id="IPR003690">
    <property type="entry name" value="MTERF"/>
</dbReference>
<evidence type="ECO:0000256" key="4">
    <source>
        <dbReference type="ARBA" id="ARBA00011581"/>
    </source>
</evidence>
<gene>
    <name evidence="11" type="ORF">RHSIM_Rhsim05G0074800</name>
</gene>
<dbReference type="Gene3D" id="2.130.10.10">
    <property type="entry name" value="YVTN repeat-like/Quinoprotein amine dehydrogenase"/>
    <property type="match status" value="1"/>
</dbReference>
<name>A0A834GZL8_RHOSS</name>
<dbReference type="EMBL" id="WJXA01000005">
    <property type="protein sequence ID" value="KAF7144239.1"/>
    <property type="molecule type" value="Genomic_DNA"/>
</dbReference>
<evidence type="ECO:0000256" key="9">
    <source>
        <dbReference type="ARBA" id="ARBA00023224"/>
    </source>
</evidence>
<dbReference type="GO" id="GO:0003676">
    <property type="term" value="F:nucleic acid binding"/>
    <property type="evidence" value="ECO:0007669"/>
    <property type="project" value="InterPro"/>
</dbReference>
<accession>A0A834GZL8</accession>
<dbReference type="OrthoDB" id="10255630at2759"/>
<feature type="repeat" description="WD" evidence="10">
    <location>
        <begin position="311"/>
        <end position="352"/>
    </location>
</feature>
<dbReference type="PRINTS" id="PR00320">
    <property type="entry name" value="GPROTEINBRPT"/>
</dbReference>
<dbReference type="InterPro" id="IPR016346">
    <property type="entry name" value="G-protein_beta_1-5"/>
</dbReference>
<dbReference type="PRINTS" id="PR00319">
    <property type="entry name" value="GPROTEINB"/>
</dbReference>
<dbReference type="InterPro" id="IPR020472">
    <property type="entry name" value="WD40_PAC1"/>
</dbReference>
<evidence type="ECO:0000313" key="11">
    <source>
        <dbReference type="EMBL" id="KAF7144239.1"/>
    </source>
</evidence>
<comment type="similarity">
    <text evidence="3">Belongs to the WD repeat G protein beta family.</text>
</comment>
<dbReference type="InterPro" id="IPR036322">
    <property type="entry name" value="WD40_repeat_dom_sf"/>
</dbReference>
<keyword evidence="5" id="KW-0804">Transcription</keyword>
<dbReference type="GO" id="GO:0005886">
    <property type="term" value="C:plasma membrane"/>
    <property type="evidence" value="ECO:0007669"/>
    <property type="project" value="UniProtKB-ARBA"/>
</dbReference>
<evidence type="ECO:0000256" key="3">
    <source>
        <dbReference type="ARBA" id="ARBA00009768"/>
    </source>
</evidence>
<dbReference type="InterPro" id="IPR038538">
    <property type="entry name" value="MTERF_sf"/>
</dbReference>
<keyword evidence="5" id="KW-0805">Transcription regulation</keyword>
<keyword evidence="7" id="KW-0677">Repeat</keyword>
<evidence type="ECO:0000256" key="10">
    <source>
        <dbReference type="PROSITE-ProRule" id="PRU00221"/>
    </source>
</evidence>
<evidence type="ECO:0000256" key="2">
    <source>
        <dbReference type="ARBA" id="ARBA00007692"/>
    </source>
</evidence>
<dbReference type="Pfam" id="PF02536">
    <property type="entry name" value="mTERF"/>
    <property type="match status" value="1"/>
</dbReference>
<keyword evidence="12" id="KW-1185">Reference proteome</keyword>
<dbReference type="InterPro" id="IPR001680">
    <property type="entry name" value="WD40_rpt"/>
</dbReference>
<feature type="repeat" description="WD" evidence="10">
    <location>
        <begin position="219"/>
        <end position="261"/>
    </location>
</feature>
<evidence type="ECO:0000256" key="8">
    <source>
        <dbReference type="ARBA" id="ARBA00022946"/>
    </source>
</evidence>
<protein>
    <submittedName>
        <fullName evidence="11">Uncharacterized protein</fullName>
    </submittedName>
</protein>
<keyword evidence="5" id="KW-0806">Transcription termination</keyword>
<dbReference type="Pfam" id="PF25391">
    <property type="entry name" value="WD40_Gbeta"/>
    <property type="match status" value="1"/>
</dbReference>
<dbReference type="AlphaFoldDB" id="A0A834GZL8"/>
<dbReference type="InterPro" id="IPR015943">
    <property type="entry name" value="WD40/YVTN_repeat-like_dom_sf"/>
</dbReference>
<dbReference type="SMART" id="SM00733">
    <property type="entry name" value="Mterf"/>
    <property type="match status" value="4"/>
</dbReference>
<dbReference type="PROSITE" id="PS00678">
    <property type="entry name" value="WD_REPEATS_1"/>
    <property type="match status" value="1"/>
</dbReference>